<protein>
    <submittedName>
        <fullName evidence="1">Spore coat protein YsxE</fullName>
    </submittedName>
</protein>
<dbReference type="Gene3D" id="3.30.200.20">
    <property type="entry name" value="Phosphorylase Kinase, domain 1"/>
    <property type="match status" value="1"/>
</dbReference>
<organism evidence="1 2">
    <name type="scientific">Caldalkalibacillus uzonensis</name>
    <dbReference type="NCBI Taxonomy" id="353224"/>
    <lineage>
        <taxon>Bacteria</taxon>
        <taxon>Bacillati</taxon>
        <taxon>Bacillota</taxon>
        <taxon>Bacilli</taxon>
        <taxon>Bacillales</taxon>
        <taxon>Bacillaceae</taxon>
        <taxon>Caldalkalibacillus</taxon>
    </lineage>
</organism>
<gene>
    <name evidence="1" type="ORF">J2S00_002270</name>
</gene>
<name>A0ABU0CWR5_9BACI</name>
<dbReference type="PROSITE" id="PS51257">
    <property type="entry name" value="PROKAR_LIPOPROTEIN"/>
    <property type="match status" value="1"/>
</dbReference>
<keyword evidence="1" id="KW-0946">Virion</keyword>
<dbReference type="SUPFAM" id="SSF56112">
    <property type="entry name" value="Protein kinase-like (PK-like)"/>
    <property type="match status" value="1"/>
</dbReference>
<dbReference type="InterPro" id="IPR047175">
    <property type="entry name" value="CotS-like"/>
</dbReference>
<accession>A0ABU0CWR5</accession>
<dbReference type="PANTHER" id="PTHR39179">
    <property type="entry name" value="SPORE COAT PROTEIN I"/>
    <property type="match status" value="1"/>
</dbReference>
<sequence length="345" mass="40254">MLIDREQADSIVKDLVLSEYDLHPQTTAAYGCVTKLVCPQGAYALKETKVTAKQLQLLAGWFDKLAQEESAPVVPFYPNKFGDPFVDYLNRLYYVTPWLDDDIEAKYRLDWEPSVLTALGRLHRFTLTVTPAVQKHLEALTRVKIRWLKQLRRMEYYQRRAEAKPLFSPFEGSFLHAFDYLYQCAVRSIRYLEAWIKRGAGLKHWPLVLCHGRPARSHVVFRKGKCYIINFDRSKMAHPVMDLALFFRRHLVPSLHVRAGYGMNWMAAYENQFPLGRFDKGLLAILLLFPERLFTEVEAYYQGKKDLSPLKRLHRFRKELDRFNTLRTFARALLATTASQSAGRE</sequence>
<evidence type="ECO:0000313" key="1">
    <source>
        <dbReference type="EMBL" id="MDQ0339482.1"/>
    </source>
</evidence>
<dbReference type="InterPro" id="IPR011009">
    <property type="entry name" value="Kinase-like_dom_sf"/>
</dbReference>
<reference evidence="1 2" key="1">
    <citation type="submission" date="2023-07" db="EMBL/GenBank/DDBJ databases">
        <title>Genomic Encyclopedia of Type Strains, Phase IV (KMG-IV): sequencing the most valuable type-strain genomes for metagenomic binning, comparative biology and taxonomic classification.</title>
        <authorList>
            <person name="Goeker M."/>
        </authorList>
    </citation>
    <scope>NUCLEOTIDE SEQUENCE [LARGE SCALE GENOMIC DNA]</scope>
    <source>
        <strain evidence="1 2">DSM 17740</strain>
    </source>
</reference>
<dbReference type="PANTHER" id="PTHR39179:SF3">
    <property type="entry name" value="COTS-RELATED PROTEIN"/>
    <property type="match status" value="1"/>
</dbReference>
<keyword evidence="2" id="KW-1185">Reference proteome</keyword>
<proteinExistence type="predicted"/>
<comment type="caution">
    <text evidence="1">The sequence shown here is derived from an EMBL/GenBank/DDBJ whole genome shotgun (WGS) entry which is preliminary data.</text>
</comment>
<dbReference type="EMBL" id="JAUSUQ010000008">
    <property type="protein sequence ID" value="MDQ0339482.1"/>
    <property type="molecule type" value="Genomic_DNA"/>
</dbReference>
<evidence type="ECO:0000313" key="2">
    <source>
        <dbReference type="Proteomes" id="UP001232445"/>
    </source>
</evidence>
<keyword evidence="1" id="KW-0167">Capsid protein</keyword>
<dbReference type="RefSeq" id="WP_307339527.1">
    <property type="nucleotide sequence ID" value="NZ_JAUSUQ010000008.1"/>
</dbReference>
<dbReference type="Proteomes" id="UP001232445">
    <property type="component" value="Unassembled WGS sequence"/>
</dbReference>
<dbReference type="Gene3D" id="3.90.1200.10">
    <property type="match status" value="1"/>
</dbReference>